<feature type="non-terminal residue" evidence="3">
    <location>
        <position position="109"/>
    </location>
</feature>
<dbReference type="EMBL" id="GEGO01001789">
    <property type="protein sequence ID" value="JAR93615.1"/>
    <property type="molecule type" value="Transcribed_RNA"/>
</dbReference>
<protein>
    <submittedName>
        <fullName evidence="3">Putative secreted protein</fullName>
    </submittedName>
</protein>
<evidence type="ECO:0000313" key="3">
    <source>
        <dbReference type="EMBL" id="JAR93615.1"/>
    </source>
</evidence>
<reference evidence="3" key="1">
    <citation type="journal article" date="2018" name="PLoS Negl. Trop. Dis.">
        <title>Sialome diversity of ticks revealed by RNAseq of single tick salivary glands.</title>
        <authorList>
            <person name="Perner J."/>
            <person name="Kropackova S."/>
            <person name="Kopacek P."/>
            <person name="Ribeiro J.M."/>
        </authorList>
    </citation>
    <scope>NUCLEOTIDE SEQUENCE</scope>
    <source>
        <strain evidence="3">Siblings of single egg batch collected in Ceske Budejovice</strain>
        <tissue evidence="3">Salivary glands</tissue>
    </source>
</reference>
<organism evidence="3">
    <name type="scientific">Ixodes ricinus</name>
    <name type="common">Common tick</name>
    <name type="synonym">Acarus ricinus</name>
    <dbReference type="NCBI Taxonomy" id="34613"/>
    <lineage>
        <taxon>Eukaryota</taxon>
        <taxon>Metazoa</taxon>
        <taxon>Ecdysozoa</taxon>
        <taxon>Arthropoda</taxon>
        <taxon>Chelicerata</taxon>
        <taxon>Arachnida</taxon>
        <taxon>Acari</taxon>
        <taxon>Parasitiformes</taxon>
        <taxon>Ixodida</taxon>
        <taxon>Ixodoidea</taxon>
        <taxon>Ixodidae</taxon>
        <taxon>Ixodinae</taxon>
        <taxon>Ixodes</taxon>
    </lineage>
</organism>
<feature type="chain" id="PRO_5007542833" evidence="2">
    <location>
        <begin position="26"/>
        <end position="109"/>
    </location>
</feature>
<evidence type="ECO:0000256" key="1">
    <source>
        <dbReference type="SAM" id="MobiDB-lite"/>
    </source>
</evidence>
<evidence type="ECO:0000256" key="2">
    <source>
        <dbReference type="SAM" id="SignalP"/>
    </source>
</evidence>
<sequence length="109" mass="12307">MPQRWSTPFLQCLSAVHCFSQCLLAAYFTPPRLAGRPRRGVRHSARGRSPGARSGVQPRPPEPHPVCPGQRERHWPLQGALPVWCKVPRDLPAHHHHGQGHLPQQTCRK</sequence>
<accession>A0A147BTA9</accession>
<feature type="region of interest" description="Disordered" evidence="1">
    <location>
        <begin position="32"/>
        <end position="72"/>
    </location>
</feature>
<feature type="compositionally biased region" description="Basic residues" evidence="1">
    <location>
        <begin position="35"/>
        <end position="46"/>
    </location>
</feature>
<name>A0A147BTA9_IXORI</name>
<proteinExistence type="predicted"/>
<dbReference type="AlphaFoldDB" id="A0A147BTA9"/>
<keyword evidence="2" id="KW-0732">Signal</keyword>
<feature type="signal peptide" evidence="2">
    <location>
        <begin position="1"/>
        <end position="25"/>
    </location>
</feature>